<organism evidence="10 11">
    <name type="scientific">Saccharibacillus alkalitolerans</name>
    <dbReference type="NCBI Taxonomy" id="2705290"/>
    <lineage>
        <taxon>Bacteria</taxon>
        <taxon>Bacillati</taxon>
        <taxon>Bacillota</taxon>
        <taxon>Bacilli</taxon>
        <taxon>Bacillales</taxon>
        <taxon>Paenibacillaceae</taxon>
        <taxon>Saccharibacillus</taxon>
    </lineage>
</organism>
<feature type="domain" description="ABC transporter" evidence="9">
    <location>
        <begin position="13"/>
        <end position="249"/>
    </location>
</feature>
<dbReference type="InterPro" id="IPR003593">
    <property type="entry name" value="AAA+_ATPase"/>
</dbReference>
<keyword evidence="7" id="KW-1278">Translocase</keyword>
<evidence type="ECO:0000256" key="7">
    <source>
        <dbReference type="ARBA" id="ARBA00022967"/>
    </source>
</evidence>
<evidence type="ECO:0000256" key="1">
    <source>
        <dbReference type="ARBA" id="ARBA00004202"/>
    </source>
</evidence>
<dbReference type="PANTHER" id="PTHR43553">
    <property type="entry name" value="HEAVY METAL TRANSPORTER"/>
    <property type="match status" value="1"/>
</dbReference>
<dbReference type="SMART" id="SM00382">
    <property type="entry name" value="AAA"/>
    <property type="match status" value="1"/>
</dbReference>
<evidence type="ECO:0000313" key="11">
    <source>
        <dbReference type="Proteomes" id="UP000800303"/>
    </source>
</evidence>
<dbReference type="InterPro" id="IPR003439">
    <property type="entry name" value="ABC_transporter-like_ATP-bd"/>
</dbReference>
<name>A0ABX0F1A5_9BACL</name>
<dbReference type="InterPro" id="IPR027417">
    <property type="entry name" value="P-loop_NTPase"/>
</dbReference>
<evidence type="ECO:0000259" key="9">
    <source>
        <dbReference type="PROSITE" id="PS50893"/>
    </source>
</evidence>
<comment type="subcellular location">
    <subcellularLocation>
        <location evidence="1">Cell membrane</location>
        <topology evidence="1">Peripheral membrane protein</topology>
    </subcellularLocation>
</comment>
<keyword evidence="3" id="KW-0813">Transport</keyword>
<comment type="caution">
    <text evidence="10">The sequence shown here is derived from an EMBL/GenBank/DDBJ whole genome shotgun (WGS) entry which is preliminary data.</text>
</comment>
<dbReference type="PROSITE" id="PS00211">
    <property type="entry name" value="ABC_TRANSPORTER_1"/>
    <property type="match status" value="1"/>
</dbReference>
<keyword evidence="8" id="KW-0472">Membrane</keyword>
<dbReference type="Pfam" id="PF00005">
    <property type="entry name" value="ABC_tran"/>
    <property type="match status" value="1"/>
</dbReference>
<dbReference type="SUPFAM" id="SSF52540">
    <property type="entry name" value="P-loop containing nucleoside triphosphate hydrolases"/>
    <property type="match status" value="1"/>
</dbReference>
<comment type="similarity">
    <text evidence="2">Belongs to the ABC transporter superfamily.</text>
</comment>
<evidence type="ECO:0000256" key="8">
    <source>
        <dbReference type="ARBA" id="ARBA00023136"/>
    </source>
</evidence>
<keyword evidence="5" id="KW-0547">Nucleotide-binding</keyword>
<dbReference type="InterPro" id="IPR017871">
    <property type="entry name" value="ABC_transporter-like_CS"/>
</dbReference>
<proteinExistence type="inferred from homology"/>
<accession>A0ABX0F1A5</accession>
<dbReference type="Proteomes" id="UP000800303">
    <property type="component" value="Unassembled WGS sequence"/>
</dbReference>
<keyword evidence="4" id="KW-1003">Cell membrane</keyword>
<dbReference type="CDD" id="cd03225">
    <property type="entry name" value="ABC_cobalt_CbiO_domain1"/>
    <property type="match status" value="1"/>
</dbReference>
<dbReference type="EMBL" id="JAAFGS010000001">
    <property type="protein sequence ID" value="NGZ74671.1"/>
    <property type="molecule type" value="Genomic_DNA"/>
</dbReference>
<keyword evidence="6 10" id="KW-0067">ATP-binding</keyword>
<evidence type="ECO:0000256" key="2">
    <source>
        <dbReference type="ARBA" id="ARBA00005417"/>
    </source>
</evidence>
<dbReference type="InterPro" id="IPR050095">
    <property type="entry name" value="ECF_ABC_transporter_ATP-bd"/>
</dbReference>
<keyword evidence="11" id="KW-1185">Reference proteome</keyword>
<gene>
    <name evidence="10" type="ORF">GYN08_05015</name>
</gene>
<evidence type="ECO:0000256" key="3">
    <source>
        <dbReference type="ARBA" id="ARBA00022448"/>
    </source>
</evidence>
<dbReference type="RefSeq" id="WP_166272918.1">
    <property type="nucleotide sequence ID" value="NZ_JAAFGS010000001.1"/>
</dbReference>
<dbReference type="InterPro" id="IPR015856">
    <property type="entry name" value="ABC_transpr_CbiO/EcfA_su"/>
</dbReference>
<dbReference type="PROSITE" id="PS50893">
    <property type="entry name" value="ABC_TRANSPORTER_2"/>
    <property type="match status" value="1"/>
</dbReference>
<reference evidence="10 11" key="1">
    <citation type="submission" date="2020-01" db="EMBL/GenBank/DDBJ databases">
        <title>Polyphasic characterisation and genomic insights into a novel alkali tolerant bacterium VR-M41.</title>
        <authorList>
            <person name="Vemuluri V.R."/>
        </authorList>
    </citation>
    <scope>NUCLEOTIDE SEQUENCE [LARGE SCALE GENOMIC DNA]</scope>
    <source>
        <strain evidence="10 11">VR-M41</strain>
    </source>
</reference>
<evidence type="ECO:0000256" key="4">
    <source>
        <dbReference type="ARBA" id="ARBA00022475"/>
    </source>
</evidence>
<dbReference type="GO" id="GO:0005524">
    <property type="term" value="F:ATP binding"/>
    <property type="evidence" value="ECO:0007669"/>
    <property type="project" value="UniProtKB-KW"/>
</dbReference>
<evidence type="ECO:0000256" key="5">
    <source>
        <dbReference type="ARBA" id="ARBA00022741"/>
    </source>
</evidence>
<evidence type="ECO:0000256" key="6">
    <source>
        <dbReference type="ARBA" id="ARBA00022840"/>
    </source>
</evidence>
<protein>
    <submittedName>
        <fullName evidence="10">ATP-binding cassette domain-containing protein</fullName>
    </submittedName>
</protein>
<dbReference type="PANTHER" id="PTHR43553:SF27">
    <property type="entry name" value="ENERGY-COUPLING FACTOR TRANSPORTER ATP-BINDING PROTEIN ECFA2"/>
    <property type="match status" value="1"/>
</dbReference>
<sequence>METIVNPANAAEYELSGVSVNLGGRAVLKNISFKLEPGSWTSLIGRTGAGKSTLARLVKGLVPDYAGGCLIGGSPAPRDRRGRAKIVPEIGFVFQYPEHQIFETTVERELSFALRTGGASAREIDRAVRRMLEMFGLEEDLLGQSPLLLSGGQKRRLAIASVLIAEPKLLILDEPTAALDPLSRRRLLDRLRDWQREEGRAMLFISHRMEDVAEYSDRVLLLREGELLAHEAADELFLRGHEKLELAGLDLPETAELLKLTEELSGHPLTPRSCREADILQAVREAWRTRGGEGGHGK</sequence>
<evidence type="ECO:0000313" key="10">
    <source>
        <dbReference type="EMBL" id="NGZ74671.1"/>
    </source>
</evidence>
<dbReference type="Gene3D" id="3.40.50.300">
    <property type="entry name" value="P-loop containing nucleotide triphosphate hydrolases"/>
    <property type="match status" value="1"/>
</dbReference>